<gene>
    <name evidence="5" type="ORF">FMAN_16053</name>
</gene>
<dbReference type="RefSeq" id="XP_041678406.1">
    <property type="nucleotide sequence ID" value="XM_041827444.1"/>
</dbReference>
<keyword evidence="1" id="KW-0547">Nucleotide-binding</keyword>
<dbReference type="InterPro" id="IPR027417">
    <property type="entry name" value="P-loop_NTPase"/>
</dbReference>
<reference evidence="6" key="1">
    <citation type="journal article" date="2016" name="Genome Biol. Evol.">
        <title>Comparative 'omics' of the Fusarium fujikuroi species complex highlights differences in genetic potential and metabolite synthesis.</title>
        <authorList>
            <person name="Niehaus E.-M."/>
            <person name="Muensterkoetter M."/>
            <person name="Proctor R.H."/>
            <person name="Brown D.W."/>
            <person name="Sharon A."/>
            <person name="Idan Y."/>
            <person name="Oren-Young L."/>
            <person name="Sieber C.M."/>
            <person name="Novak O."/>
            <person name="Pencik A."/>
            <person name="Tarkowska D."/>
            <person name="Hromadova K."/>
            <person name="Freeman S."/>
            <person name="Maymon M."/>
            <person name="Elazar M."/>
            <person name="Youssef S.A."/>
            <person name="El-Shabrawy E.S.M."/>
            <person name="Shalaby A.B.A."/>
            <person name="Houterman P."/>
            <person name="Brock N.L."/>
            <person name="Burkhardt I."/>
            <person name="Tsavkelova E.A."/>
            <person name="Dickschat J.S."/>
            <person name="Galuszka P."/>
            <person name="Gueldener U."/>
            <person name="Tudzynski B."/>
        </authorList>
    </citation>
    <scope>NUCLEOTIDE SEQUENCE [LARGE SCALE GENOMIC DNA]</scope>
    <source>
        <strain evidence="6">MRC7560</strain>
    </source>
</reference>
<evidence type="ECO:0000256" key="1">
    <source>
        <dbReference type="ARBA" id="ARBA00022741"/>
    </source>
</evidence>
<dbReference type="GO" id="GO:0005524">
    <property type="term" value="F:ATP binding"/>
    <property type="evidence" value="ECO:0007669"/>
    <property type="project" value="UniProtKB-KW"/>
</dbReference>
<dbReference type="Proteomes" id="UP000184255">
    <property type="component" value="Unassembled WGS sequence"/>
</dbReference>
<dbReference type="InterPro" id="IPR002464">
    <property type="entry name" value="DNA/RNA_helicase_DEAH_CS"/>
</dbReference>
<dbReference type="AlphaFoldDB" id="A0A1L7SUN4"/>
<dbReference type="VEuPathDB" id="FungiDB:FMAN_16053"/>
<keyword evidence="4" id="KW-0067">ATP-binding</keyword>
<name>A0A1L7SUN4_FUSMA</name>
<organism evidence="5 6">
    <name type="scientific">Fusarium mangiferae</name>
    <name type="common">Mango malformation disease fungus</name>
    <dbReference type="NCBI Taxonomy" id="192010"/>
    <lineage>
        <taxon>Eukaryota</taxon>
        <taxon>Fungi</taxon>
        <taxon>Dikarya</taxon>
        <taxon>Ascomycota</taxon>
        <taxon>Pezizomycotina</taxon>
        <taxon>Sordariomycetes</taxon>
        <taxon>Hypocreomycetidae</taxon>
        <taxon>Hypocreales</taxon>
        <taxon>Nectriaceae</taxon>
        <taxon>Fusarium</taxon>
        <taxon>Fusarium fujikuroi species complex</taxon>
    </lineage>
</organism>
<evidence type="ECO:0000256" key="2">
    <source>
        <dbReference type="ARBA" id="ARBA00022801"/>
    </source>
</evidence>
<evidence type="ECO:0000256" key="3">
    <source>
        <dbReference type="ARBA" id="ARBA00022806"/>
    </source>
</evidence>
<dbReference type="SUPFAM" id="SSF52540">
    <property type="entry name" value="P-loop containing nucleoside triphosphate hydrolases"/>
    <property type="match status" value="1"/>
</dbReference>
<dbReference type="GO" id="GO:0003723">
    <property type="term" value="F:RNA binding"/>
    <property type="evidence" value="ECO:0007669"/>
    <property type="project" value="TreeGrafter"/>
</dbReference>
<sequence>MDVHVGAEVGFATRFDKLRHDRTELLYMTDRTLLEVAGKQPNFNDFARIIIDEAHERALATDMLLGLLRVAISQRTDLKVVVMLATSDAQRFIDYFGDKKATRFELTNLCVALKYWLLPLSMDPTSTCDHMESDTMLILPDNHLAQPHAFHAYIHTKQRTSPELPDKERVDLDIRQWCFDAFLNHSVLDEVARVRQQLKEQFHLLCPDWRAPNTTPFIDPNYEINIRKALARTFYYRSAFRDPAGIDQYRVVRANWQAGIHPDGHQELDFFRENNWLRKPNGAYRMPILQTTILPLQPKKDPKNTPE</sequence>
<dbReference type="PROSITE" id="PS00690">
    <property type="entry name" value="DEAH_ATP_HELICASE"/>
    <property type="match status" value="1"/>
</dbReference>
<dbReference type="EMBL" id="FCQH01000002">
    <property type="protein sequence ID" value="CVK86926.1"/>
    <property type="molecule type" value="Genomic_DNA"/>
</dbReference>
<protein>
    <recommendedName>
        <fullName evidence="7">Helicase ATP-binding domain-containing protein</fullName>
    </recommendedName>
</protein>
<dbReference type="GO" id="GO:0004386">
    <property type="term" value="F:helicase activity"/>
    <property type="evidence" value="ECO:0007669"/>
    <property type="project" value="UniProtKB-KW"/>
</dbReference>
<dbReference type="PANTHER" id="PTHR18934">
    <property type="entry name" value="ATP-DEPENDENT RNA HELICASE"/>
    <property type="match status" value="1"/>
</dbReference>
<keyword evidence="3" id="KW-0347">Helicase</keyword>
<dbReference type="CDD" id="cd17917">
    <property type="entry name" value="DEXHc_RHA-like"/>
    <property type="match status" value="1"/>
</dbReference>
<evidence type="ECO:0000256" key="4">
    <source>
        <dbReference type="ARBA" id="ARBA00022840"/>
    </source>
</evidence>
<comment type="caution">
    <text evidence="5">The sequence shown here is derived from an EMBL/GenBank/DDBJ whole genome shotgun (WGS) entry which is preliminary data.</text>
</comment>
<dbReference type="GO" id="GO:0016787">
    <property type="term" value="F:hydrolase activity"/>
    <property type="evidence" value="ECO:0007669"/>
    <property type="project" value="UniProtKB-KW"/>
</dbReference>
<keyword evidence="6" id="KW-1185">Reference proteome</keyword>
<evidence type="ECO:0000313" key="6">
    <source>
        <dbReference type="Proteomes" id="UP000184255"/>
    </source>
</evidence>
<proteinExistence type="predicted"/>
<dbReference type="GeneID" id="65094848"/>
<evidence type="ECO:0008006" key="7">
    <source>
        <dbReference type="Google" id="ProtNLM"/>
    </source>
</evidence>
<dbReference type="Gene3D" id="3.40.50.300">
    <property type="entry name" value="P-loop containing nucleotide triphosphate hydrolases"/>
    <property type="match status" value="1"/>
</dbReference>
<evidence type="ECO:0000313" key="5">
    <source>
        <dbReference type="EMBL" id="CVK86926.1"/>
    </source>
</evidence>
<keyword evidence="2" id="KW-0378">Hydrolase</keyword>
<accession>A0A1L7SUN4</accession>
<dbReference type="PANTHER" id="PTHR18934:SF91">
    <property type="entry name" value="PRE-MRNA-SPLICING FACTOR ATP-DEPENDENT RNA HELICASE PRP16"/>
    <property type="match status" value="1"/>
</dbReference>